<evidence type="ECO:0000313" key="3">
    <source>
        <dbReference type="Proteomes" id="UP001457282"/>
    </source>
</evidence>
<accession>A0AAW1XK22</accession>
<organism evidence="2 3">
    <name type="scientific">Rubus argutus</name>
    <name type="common">Southern blackberry</name>
    <dbReference type="NCBI Taxonomy" id="59490"/>
    <lineage>
        <taxon>Eukaryota</taxon>
        <taxon>Viridiplantae</taxon>
        <taxon>Streptophyta</taxon>
        <taxon>Embryophyta</taxon>
        <taxon>Tracheophyta</taxon>
        <taxon>Spermatophyta</taxon>
        <taxon>Magnoliopsida</taxon>
        <taxon>eudicotyledons</taxon>
        <taxon>Gunneridae</taxon>
        <taxon>Pentapetalae</taxon>
        <taxon>rosids</taxon>
        <taxon>fabids</taxon>
        <taxon>Rosales</taxon>
        <taxon>Rosaceae</taxon>
        <taxon>Rosoideae</taxon>
        <taxon>Rosoideae incertae sedis</taxon>
        <taxon>Rubus</taxon>
    </lineage>
</organism>
<reference evidence="2 3" key="1">
    <citation type="journal article" date="2023" name="G3 (Bethesda)">
        <title>A chromosome-length genome assembly and annotation of blackberry (Rubus argutus, cv. 'Hillquist').</title>
        <authorList>
            <person name="Bruna T."/>
            <person name="Aryal R."/>
            <person name="Dudchenko O."/>
            <person name="Sargent D.J."/>
            <person name="Mead D."/>
            <person name="Buti M."/>
            <person name="Cavallini A."/>
            <person name="Hytonen T."/>
            <person name="Andres J."/>
            <person name="Pham M."/>
            <person name="Weisz D."/>
            <person name="Mascagni F."/>
            <person name="Usai G."/>
            <person name="Natali L."/>
            <person name="Bassil N."/>
            <person name="Fernandez G.E."/>
            <person name="Lomsadze A."/>
            <person name="Armour M."/>
            <person name="Olukolu B."/>
            <person name="Poorten T."/>
            <person name="Britton C."/>
            <person name="Davik J."/>
            <person name="Ashrafi H."/>
            <person name="Aiden E.L."/>
            <person name="Borodovsky M."/>
            <person name="Worthington M."/>
        </authorList>
    </citation>
    <scope>NUCLEOTIDE SEQUENCE [LARGE SCALE GENOMIC DNA]</scope>
    <source>
        <strain evidence="2">PI 553951</strain>
    </source>
</reference>
<sequence>MEDKHQLKLDLEELRHLQSIAQRRRIINFLNILSKNPSLFFDILNSEKKLPPSPQSSQSKQSKSSAVSKIAATDTVKQK</sequence>
<dbReference type="EMBL" id="JBEDUW010000003">
    <property type="protein sequence ID" value="KAK9936596.1"/>
    <property type="molecule type" value="Genomic_DNA"/>
</dbReference>
<comment type="caution">
    <text evidence="2">The sequence shown here is derived from an EMBL/GenBank/DDBJ whole genome shotgun (WGS) entry which is preliminary data.</text>
</comment>
<evidence type="ECO:0000256" key="1">
    <source>
        <dbReference type="SAM" id="MobiDB-lite"/>
    </source>
</evidence>
<dbReference type="Proteomes" id="UP001457282">
    <property type="component" value="Unassembled WGS sequence"/>
</dbReference>
<feature type="compositionally biased region" description="Low complexity" evidence="1">
    <location>
        <begin position="55"/>
        <end position="69"/>
    </location>
</feature>
<evidence type="ECO:0000313" key="2">
    <source>
        <dbReference type="EMBL" id="KAK9936596.1"/>
    </source>
</evidence>
<dbReference type="SUPFAM" id="SSF140106">
    <property type="entry name" value="Calcyclin-binding protein-like"/>
    <property type="match status" value="1"/>
</dbReference>
<protein>
    <submittedName>
        <fullName evidence="2">Uncharacterized protein</fullName>
    </submittedName>
</protein>
<proteinExistence type="predicted"/>
<dbReference type="InterPro" id="IPR037201">
    <property type="entry name" value="CacyBP_N"/>
</dbReference>
<dbReference type="AlphaFoldDB" id="A0AAW1XK22"/>
<gene>
    <name evidence="2" type="ORF">M0R45_013428</name>
</gene>
<keyword evidence="3" id="KW-1185">Reference proteome</keyword>
<feature type="region of interest" description="Disordered" evidence="1">
    <location>
        <begin position="46"/>
        <end position="79"/>
    </location>
</feature>
<name>A0AAW1XK22_RUBAR</name>